<keyword evidence="2" id="KW-0732">Signal</keyword>
<gene>
    <name evidence="3" type="ORF">CKO13_08850</name>
</gene>
<keyword evidence="4" id="KW-1185">Reference proteome</keyword>
<evidence type="ECO:0000256" key="1">
    <source>
        <dbReference type="SAM" id="MobiDB-lite"/>
    </source>
</evidence>
<protein>
    <recommendedName>
        <fullName evidence="5">Lipoprotein</fullName>
    </recommendedName>
</protein>
<comment type="caution">
    <text evidence="3">The sequence shown here is derived from an EMBL/GenBank/DDBJ whole genome shotgun (WGS) entry which is preliminary data.</text>
</comment>
<reference evidence="3 4" key="1">
    <citation type="journal article" date="2020" name="Microorganisms">
        <title>Osmotic Adaptation and Compatible Solute Biosynthesis of Phototrophic Bacteria as Revealed from Genome Analyses.</title>
        <authorList>
            <person name="Imhoff J.F."/>
            <person name="Rahn T."/>
            <person name="Kunzel S."/>
            <person name="Keller A."/>
            <person name="Neulinger S.C."/>
        </authorList>
    </citation>
    <scope>NUCLEOTIDE SEQUENCE [LARGE SCALE GENOMIC DNA]</scope>
    <source>
        <strain evidence="3 4">DSM 15116</strain>
    </source>
</reference>
<evidence type="ECO:0000256" key="2">
    <source>
        <dbReference type="SAM" id="SignalP"/>
    </source>
</evidence>
<feature type="region of interest" description="Disordered" evidence="1">
    <location>
        <begin position="93"/>
        <end position="121"/>
    </location>
</feature>
<dbReference type="Proteomes" id="UP000738126">
    <property type="component" value="Unassembled WGS sequence"/>
</dbReference>
<dbReference type="EMBL" id="NRSH01000101">
    <property type="protein sequence ID" value="MBK1727124.1"/>
    <property type="molecule type" value="Genomic_DNA"/>
</dbReference>
<feature type="signal peptide" evidence="2">
    <location>
        <begin position="1"/>
        <end position="32"/>
    </location>
</feature>
<evidence type="ECO:0000313" key="3">
    <source>
        <dbReference type="EMBL" id="MBK1727124.1"/>
    </source>
</evidence>
<accession>A0ABS1E8M5</accession>
<feature type="compositionally biased region" description="Basic and acidic residues" evidence="1">
    <location>
        <begin position="54"/>
        <end position="66"/>
    </location>
</feature>
<sequence>MAAMLPRAWIRPVAAPLTAALALAGCVSGGQAGFNQRHPWPGETAAPPQGGETSAREARRATRAELRSLTQGAQLRDALRELGEGIYRERSETLSTFPEIFRRQGGGGSSEEEANEEADGG</sequence>
<feature type="region of interest" description="Disordered" evidence="1">
    <location>
        <begin position="31"/>
        <end position="69"/>
    </location>
</feature>
<organism evidence="3 4">
    <name type="scientific">Halorhodospira neutriphila</name>
    <dbReference type="NCBI Taxonomy" id="168379"/>
    <lineage>
        <taxon>Bacteria</taxon>
        <taxon>Pseudomonadati</taxon>
        <taxon>Pseudomonadota</taxon>
        <taxon>Gammaproteobacteria</taxon>
        <taxon>Chromatiales</taxon>
        <taxon>Ectothiorhodospiraceae</taxon>
        <taxon>Halorhodospira</taxon>
    </lineage>
</organism>
<evidence type="ECO:0000313" key="4">
    <source>
        <dbReference type="Proteomes" id="UP000738126"/>
    </source>
</evidence>
<feature type="compositionally biased region" description="Acidic residues" evidence="1">
    <location>
        <begin position="110"/>
        <end position="121"/>
    </location>
</feature>
<evidence type="ECO:0008006" key="5">
    <source>
        <dbReference type="Google" id="ProtNLM"/>
    </source>
</evidence>
<proteinExistence type="predicted"/>
<feature type="chain" id="PRO_5045598193" description="Lipoprotein" evidence="2">
    <location>
        <begin position="33"/>
        <end position="121"/>
    </location>
</feature>
<dbReference type="RefSeq" id="WP_200259763.1">
    <property type="nucleotide sequence ID" value="NZ_NRSH01000101.1"/>
</dbReference>
<dbReference type="PROSITE" id="PS51257">
    <property type="entry name" value="PROKAR_LIPOPROTEIN"/>
    <property type="match status" value="1"/>
</dbReference>
<name>A0ABS1E8M5_9GAMM</name>